<accession>A0ACC1AIT5</accession>
<protein>
    <submittedName>
        <fullName evidence="1">Uncharacterized protein</fullName>
    </submittedName>
</protein>
<evidence type="ECO:0000313" key="2">
    <source>
        <dbReference type="Proteomes" id="UP001164250"/>
    </source>
</evidence>
<proteinExistence type="predicted"/>
<evidence type="ECO:0000313" key="1">
    <source>
        <dbReference type="EMBL" id="KAJ0086587.1"/>
    </source>
</evidence>
<reference evidence="2" key="1">
    <citation type="journal article" date="2023" name="G3 (Bethesda)">
        <title>Genome assembly and association tests identify interacting loci associated with vigor, precocity, and sex in interspecific pistachio rootstocks.</title>
        <authorList>
            <person name="Palmer W."/>
            <person name="Jacygrad E."/>
            <person name="Sagayaradj S."/>
            <person name="Cavanaugh K."/>
            <person name="Han R."/>
            <person name="Bertier L."/>
            <person name="Beede B."/>
            <person name="Kafkas S."/>
            <person name="Golino D."/>
            <person name="Preece J."/>
            <person name="Michelmore R."/>
        </authorList>
    </citation>
    <scope>NUCLEOTIDE SEQUENCE [LARGE SCALE GENOMIC DNA]</scope>
</reference>
<sequence length="291" mass="32813">MEAIFCRMQLLIVVGVEAQLTFHMHQLKRSPGWKINYSCGWIVKPVNSTSKNVQEQGGRHHWTSLLIIPNDFAIEDSCCIGFDLWEDIAAQPRPDTIKVKDCPIYEQLCAIFTDSSPDGKYAQSSHFEGFDKSFGHNNVILNSVPEAETQHPENPSSSRLIQGNALSPEKVTKNVAERKRKQQSETRTSLGQSRRDQEILKAMAGAMLEMVAASKLRTGMTTQIDERFSITNCIKALDEMEAIDEQLYFAALDLFDDPNLRETFISLKGDKIRLTWLQGKRGKNITTCSLS</sequence>
<dbReference type="EMBL" id="CM047906">
    <property type="protein sequence ID" value="KAJ0086587.1"/>
    <property type="molecule type" value="Genomic_DNA"/>
</dbReference>
<organism evidence="1 2">
    <name type="scientific">Pistacia atlantica</name>
    <dbReference type="NCBI Taxonomy" id="434234"/>
    <lineage>
        <taxon>Eukaryota</taxon>
        <taxon>Viridiplantae</taxon>
        <taxon>Streptophyta</taxon>
        <taxon>Embryophyta</taxon>
        <taxon>Tracheophyta</taxon>
        <taxon>Spermatophyta</taxon>
        <taxon>Magnoliopsida</taxon>
        <taxon>eudicotyledons</taxon>
        <taxon>Gunneridae</taxon>
        <taxon>Pentapetalae</taxon>
        <taxon>rosids</taxon>
        <taxon>malvids</taxon>
        <taxon>Sapindales</taxon>
        <taxon>Anacardiaceae</taxon>
        <taxon>Pistacia</taxon>
    </lineage>
</organism>
<name>A0ACC1AIT5_9ROSI</name>
<dbReference type="Proteomes" id="UP001164250">
    <property type="component" value="Chromosome 10"/>
</dbReference>
<keyword evidence="2" id="KW-1185">Reference proteome</keyword>
<comment type="caution">
    <text evidence="1">The sequence shown here is derived from an EMBL/GenBank/DDBJ whole genome shotgun (WGS) entry which is preliminary data.</text>
</comment>
<gene>
    <name evidence="1" type="ORF">Patl1_09558</name>
</gene>